<dbReference type="PANTHER" id="PTHR48007">
    <property type="entry name" value="LEUCINE-RICH REPEAT RECEPTOR-LIKE PROTEIN KINASE PXC1"/>
    <property type="match status" value="1"/>
</dbReference>
<dbReference type="Gene3D" id="1.10.510.10">
    <property type="entry name" value="Transferase(Phosphotransferase) domain 1"/>
    <property type="match status" value="1"/>
</dbReference>
<feature type="transmembrane region" description="Helical" evidence="9">
    <location>
        <begin position="12"/>
        <end position="30"/>
    </location>
</feature>
<keyword evidence="5" id="KW-0677">Repeat</keyword>
<dbReference type="Proteomes" id="UP001177003">
    <property type="component" value="Chromosome 5"/>
</dbReference>
<dbReference type="InterPro" id="IPR011009">
    <property type="entry name" value="Kinase-like_dom_sf"/>
</dbReference>
<keyword evidence="4 9" id="KW-0812">Transmembrane</keyword>
<dbReference type="PANTHER" id="PTHR48007:SF38">
    <property type="entry name" value="LEUCINE-RICH REPEAT PROTEIN KINASE FAMILY PROTEIN"/>
    <property type="match status" value="1"/>
</dbReference>
<feature type="domain" description="Protein kinase" evidence="10">
    <location>
        <begin position="356"/>
        <end position="629"/>
    </location>
</feature>
<proteinExistence type="inferred from homology"/>
<sequence length="686" mass="75966">MAILFLLKPPFFLYIIIIIIMFPWMLKAYMTDSDALLRIKKSLNNPEPLDSWKLGTQPCDDVIRWVGLVCTNGIVSNLHLKSMRLSGNIDLNALSQMPGLRIISLENNSFSGPIPEFNKLGSLKGLYLSRNQYSGEIPPDYFANMNSLKKIWFDRNKFTGKIPSSIAQLPNLLELHLEENQFSGQIPPIGQRSLESVNLSYNNLTGEIPTGLIRFDASSFEENPGLCGAKFGKVCHIHTPLTADKRKEKPSKKFLRIEYLLMLMSLIILVLMVVGIFVLARRRKDNSETIGIMEKDNLEGSVGLTICSIGRPEAIPGQQGFGAGQASLLAKKKAAGVELMLLNNTKGVFRLSDILKAAAEVLGNGSLGSSYKATMSNGMTVVVKRLKEMTLIDKNGFEAEMMKLGRLSHPNILPPLACHYRKNEKLLIYEYIPTGSLLYLLHGDRGKMHAELNWYSRLKIIQGIAQGMGYIHTELATLELPHGNLKSSNVLIGPGYQPLVVDFGLHPMIDKHYVANALAAYKAPEAVENRQVSPKSDVYCLGIVILEVLTGKFPSQYVNSGQGGTDVVQWVKSAMEEHREVELLDPEITGSSKYIGEMRKLLHIGAACTESDPESRVDIRDVICSIENIQGGDERAIQMISTFGDRYDDAASTISDASYLSFATEAKTGNNELAQRNNDSFGYRVS</sequence>
<organism evidence="11 12">
    <name type="scientific">Lactuca saligna</name>
    <name type="common">Willowleaf lettuce</name>
    <dbReference type="NCBI Taxonomy" id="75948"/>
    <lineage>
        <taxon>Eukaryota</taxon>
        <taxon>Viridiplantae</taxon>
        <taxon>Streptophyta</taxon>
        <taxon>Embryophyta</taxon>
        <taxon>Tracheophyta</taxon>
        <taxon>Spermatophyta</taxon>
        <taxon>Magnoliopsida</taxon>
        <taxon>eudicotyledons</taxon>
        <taxon>Gunneridae</taxon>
        <taxon>Pentapetalae</taxon>
        <taxon>asterids</taxon>
        <taxon>campanulids</taxon>
        <taxon>Asterales</taxon>
        <taxon>Asteraceae</taxon>
        <taxon>Cichorioideae</taxon>
        <taxon>Cichorieae</taxon>
        <taxon>Lactucinae</taxon>
        <taxon>Lactuca</taxon>
    </lineage>
</organism>
<dbReference type="SUPFAM" id="SSF56112">
    <property type="entry name" value="Protein kinase-like (PK-like)"/>
    <property type="match status" value="1"/>
</dbReference>
<dbReference type="Gene3D" id="3.80.10.10">
    <property type="entry name" value="Ribonuclease Inhibitor"/>
    <property type="match status" value="2"/>
</dbReference>
<accession>A0AA35Z5Q6</accession>
<dbReference type="PROSITE" id="PS50011">
    <property type="entry name" value="PROTEIN_KINASE_DOM"/>
    <property type="match status" value="1"/>
</dbReference>
<dbReference type="InterPro" id="IPR000719">
    <property type="entry name" value="Prot_kinase_dom"/>
</dbReference>
<comment type="similarity">
    <text evidence="2">Belongs to the RLP family.</text>
</comment>
<evidence type="ECO:0000256" key="9">
    <source>
        <dbReference type="SAM" id="Phobius"/>
    </source>
</evidence>
<dbReference type="Pfam" id="PF00560">
    <property type="entry name" value="LRR_1"/>
    <property type="match status" value="1"/>
</dbReference>
<dbReference type="GO" id="GO:0016020">
    <property type="term" value="C:membrane"/>
    <property type="evidence" value="ECO:0007669"/>
    <property type="project" value="UniProtKB-SubCell"/>
</dbReference>
<evidence type="ECO:0000256" key="1">
    <source>
        <dbReference type="ARBA" id="ARBA00004167"/>
    </source>
</evidence>
<reference evidence="11" key="1">
    <citation type="submission" date="2023-04" db="EMBL/GenBank/DDBJ databases">
        <authorList>
            <person name="Vijverberg K."/>
            <person name="Xiong W."/>
            <person name="Schranz E."/>
        </authorList>
    </citation>
    <scope>NUCLEOTIDE SEQUENCE</scope>
</reference>
<dbReference type="InterPro" id="IPR001611">
    <property type="entry name" value="Leu-rich_rpt"/>
</dbReference>
<dbReference type="SUPFAM" id="SSF52058">
    <property type="entry name" value="L domain-like"/>
    <property type="match status" value="1"/>
</dbReference>
<dbReference type="AlphaFoldDB" id="A0AA35Z5Q6"/>
<dbReference type="Pfam" id="PF08263">
    <property type="entry name" value="LRRNT_2"/>
    <property type="match status" value="1"/>
</dbReference>
<evidence type="ECO:0000256" key="5">
    <source>
        <dbReference type="ARBA" id="ARBA00022737"/>
    </source>
</evidence>
<dbReference type="GO" id="GO:0004672">
    <property type="term" value="F:protein kinase activity"/>
    <property type="evidence" value="ECO:0007669"/>
    <property type="project" value="InterPro"/>
</dbReference>
<dbReference type="Pfam" id="PF07714">
    <property type="entry name" value="PK_Tyr_Ser-Thr"/>
    <property type="match status" value="1"/>
</dbReference>
<evidence type="ECO:0000313" key="11">
    <source>
        <dbReference type="EMBL" id="CAI9286246.1"/>
    </source>
</evidence>
<dbReference type="InterPro" id="IPR013210">
    <property type="entry name" value="LRR_N_plant-typ"/>
</dbReference>
<dbReference type="Gene3D" id="3.30.200.20">
    <property type="entry name" value="Phosphorylase Kinase, domain 1"/>
    <property type="match status" value="1"/>
</dbReference>
<dbReference type="InterPro" id="IPR046959">
    <property type="entry name" value="PRK1-6/SRF4-like"/>
</dbReference>
<evidence type="ECO:0000256" key="7">
    <source>
        <dbReference type="ARBA" id="ARBA00023136"/>
    </source>
</evidence>
<keyword evidence="12" id="KW-1185">Reference proteome</keyword>
<evidence type="ECO:0000256" key="2">
    <source>
        <dbReference type="ARBA" id="ARBA00009592"/>
    </source>
</evidence>
<dbReference type="EMBL" id="OX465081">
    <property type="protein sequence ID" value="CAI9286246.1"/>
    <property type="molecule type" value="Genomic_DNA"/>
</dbReference>
<dbReference type="InterPro" id="IPR001245">
    <property type="entry name" value="Ser-Thr/Tyr_kinase_cat_dom"/>
</dbReference>
<keyword evidence="8" id="KW-0325">Glycoprotein</keyword>
<dbReference type="InterPro" id="IPR032675">
    <property type="entry name" value="LRR_dom_sf"/>
</dbReference>
<keyword evidence="3" id="KW-0433">Leucine-rich repeat</keyword>
<keyword evidence="6 9" id="KW-1133">Transmembrane helix</keyword>
<feature type="transmembrane region" description="Helical" evidence="9">
    <location>
        <begin position="259"/>
        <end position="280"/>
    </location>
</feature>
<comment type="subcellular location">
    <subcellularLocation>
        <location evidence="1">Membrane</location>
        <topology evidence="1">Single-pass membrane protein</topology>
    </subcellularLocation>
</comment>
<evidence type="ECO:0000313" key="12">
    <source>
        <dbReference type="Proteomes" id="UP001177003"/>
    </source>
</evidence>
<evidence type="ECO:0000256" key="8">
    <source>
        <dbReference type="ARBA" id="ARBA00023180"/>
    </source>
</evidence>
<name>A0AA35Z5Q6_LACSI</name>
<dbReference type="GO" id="GO:0005524">
    <property type="term" value="F:ATP binding"/>
    <property type="evidence" value="ECO:0007669"/>
    <property type="project" value="InterPro"/>
</dbReference>
<dbReference type="Pfam" id="PF13855">
    <property type="entry name" value="LRR_8"/>
    <property type="match status" value="1"/>
</dbReference>
<protein>
    <recommendedName>
        <fullName evidence="10">Protein kinase domain-containing protein</fullName>
    </recommendedName>
</protein>
<dbReference type="FunFam" id="3.80.10.10:FF:000111">
    <property type="entry name" value="LRR receptor-like serine/threonine-protein kinase ERECTA"/>
    <property type="match status" value="1"/>
</dbReference>
<gene>
    <name evidence="11" type="ORF">LSALG_LOCUS25676</name>
</gene>
<evidence type="ECO:0000256" key="6">
    <source>
        <dbReference type="ARBA" id="ARBA00022989"/>
    </source>
</evidence>
<keyword evidence="7 9" id="KW-0472">Membrane</keyword>
<evidence type="ECO:0000256" key="4">
    <source>
        <dbReference type="ARBA" id="ARBA00022692"/>
    </source>
</evidence>
<evidence type="ECO:0000256" key="3">
    <source>
        <dbReference type="ARBA" id="ARBA00022614"/>
    </source>
</evidence>
<evidence type="ECO:0000259" key="10">
    <source>
        <dbReference type="PROSITE" id="PS50011"/>
    </source>
</evidence>